<proteinExistence type="predicted"/>
<dbReference type="Gene3D" id="3.40.50.150">
    <property type="entry name" value="Vaccinia Virus protein VP39"/>
    <property type="match status" value="1"/>
</dbReference>
<keyword evidence="2" id="KW-1133">Transmembrane helix</keyword>
<dbReference type="Proteomes" id="UP001374535">
    <property type="component" value="Chromosome 6"/>
</dbReference>
<dbReference type="InterPro" id="IPR029063">
    <property type="entry name" value="SAM-dependent_MTases_sf"/>
</dbReference>
<reference evidence="3 4" key="1">
    <citation type="journal article" date="2023" name="Life. Sci Alliance">
        <title>Evolutionary insights into 3D genome organization and epigenetic landscape of Vigna mungo.</title>
        <authorList>
            <person name="Junaid A."/>
            <person name="Singh B."/>
            <person name="Bhatia S."/>
        </authorList>
    </citation>
    <scope>NUCLEOTIDE SEQUENCE [LARGE SCALE GENOMIC DNA]</scope>
    <source>
        <strain evidence="3">Urdbean</strain>
    </source>
</reference>
<protein>
    <submittedName>
        <fullName evidence="3">Uncharacterized protein</fullName>
    </submittedName>
</protein>
<dbReference type="EMBL" id="CP144695">
    <property type="protein sequence ID" value="WVZ08342.1"/>
    <property type="molecule type" value="Genomic_DNA"/>
</dbReference>
<keyword evidence="2" id="KW-0812">Transmembrane</keyword>
<evidence type="ECO:0000256" key="1">
    <source>
        <dbReference type="ARBA" id="ARBA00022884"/>
    </source>
</evidence>
<gene>
    <name evidence="3" type="ORF">V8G54_021688</name>
</gene>
<organism evidence="3 4">
    <name type="scientific">Vigna mungo</name>
    <name type="common">Black gram</name>
    <name type="synonym">Phaseolus mungo</name>
    <dbReference type="NCBI Taxonomy" id="3915"/>
    <lineage>
        <taxon>Eukaryota</taxon>
        <taxon>Viridiplantae</taxon>
        <taxon>Streptophyta</taxon>
        <taxon>Embryophyta</taxon>
        <taxon>Tracheophyta</taxon>
        <taxon>Spermatophyta</taxon>
        <taxon>Magnoliopsida</taxon>
        <taxon>eudicotyledons</taxon>
        <taxon>Gunneridae</taxon>
        <taxon>Pentapetalae</taxon>
        <taxon>rosids</taxon>
        <taxon>fabids</taxon>
        <taxon>Fabales</taxon>
        <taxon>Fabaceae</taxon>
        <taxon>Papilionoideae</taxon>
        <taxon>50 kb inversion clade</taxon>
        <taxon>NPAAA clade</taxon>
        <taxon>indigoferoid/millettioid clade</taxon>
        <taxon>Phaseoleae</taxon>
        <taxon>Vigna</taxon>
    </lineage>
</organism>
<dbReference type="GO" id="GO:0008168">
    <property type="term" value="F:methyltransferase activity"/>
    <property type="evidence" value="ECO:0007669"/>
    <property type="project" value="InterPro"/>
</dbReference>
<evidence type="ECO:0000256" key="2">
    <source>
        <dbReference type="SAM" id="Phobius"/>
    </source>
</evidence>
<evidence type="ECO:0000313" key="4">
    <source>
        <dbReference type="Proteomes" id="UP001374535"/>
    </source>
</evidence>
<evidence type="ECO:0000313" key="3">
    <source>
        <dbReference type="EMBL" id="WVZ08342.1"/>
    </source>
</evidence>
<feature type="transmembrane region" description="Helical" evidence="2">
    <location>
        <begin position="31"/>
        <end position="53"/>
    </location>
</feature>
<dbReference type="AlphaFoldDB" id="A0AAQ3RW04"/>
<dbReference type="PANTHER" id="PTHR32319">
    <property type="entry name" value="BACTERIAL HEMOLYSIN-LIKE PROTEIN"/>
    <property type="match status" value="1"/>
</dbReference>
<dbReference type="InterPro" id="IPR047048">
    <property type="entry name" value="TlyA"/>
</dbReference>
<sequence length="166" mass="18787">QDRSWKQLGGDTTGKVALDSELSTGGFTGCLLHYVLSTHFVCICSLGIMAFYYTATSFGVDRYALWSRIRHTRSYSGIIPLCKIAYIPEFMPAVVNIMKENAALVTLIKPQFEARRFQVRNTNSYYKFCKKRRDSERSYCPSRALPVKLSNCSTKGLENSKSDLIV</sequence>
<dbReference type="GO" id="GO:0003723">
    <property type="term" value="F:RNA binding"/>
    <property type="evidence" value="ECO:0007669"/>
    <property type="project" value="UniProtKB-KW"/>
</dbReference>
<accession>A0AAQ3RW04</accession>
<keyword evidence="4" id="KW-1185">Reference proteome</keyword>
<name>A0AAQ3RW04_VIGMU</name>
<dbReference type="PANTHER" id="PTHR32319:SF0">
    <property type="entry name" value="BACTERIAL HEMOLYSIN-LIKE PROTEIN"/>
    <property type="match status" value="1"/>
</dbReference>
<keyword evidence="2" id="KW-0472">Membrane</keyword>
<keyword evidence="1" id="KW-0694">RNA-binding</keyword>
<feature type="non-terminal residue" evidence="3">
    <location>
        <position position="1"/>
    </location>
</feature>